<feature type="compositionally biased region" description="Polar residues" evidence="1">
    <location>
        <begin position="1"/>
        <end position="12"/>
    </location>
</feature>
<feature type="region of interest" description="Disordered" evidence="1">
    <location>
        <begin position="1"/>
        <end position="25"/>
    </location>
</feature>
<sequence length="97" mass="11019">MPYFSSNRNCNDPPQLASFRSAGSPDLHDVSCSSSSTVHVLGQYQDNDQTRSQDIPVYVPLQYSLGLHMRMRPEFVVRIPFYGLGESSIWHQKVESK</sequence>
<dbReference type="EMBL" id="BMAW01125114">
    <property type="protein sequence ID" value="GFU10895.1"/>
    <property type="molecule type" value="Genomic_DNA"/>
</dbReference>
<keyword evidence="3" id="KW-1185">Reference proteome</keyword>
<organism evidence="2 3">
    <name type="scientific">Nephila pilipes</name>
    <name type="common">Giant wood spider</name>
    <name type="synonym">Nephila maculata</name>
    <dbReference type="NCBI Taxonomy" id="299642"/>
    <lineage>
        <taxon>Eukaryota</taxon>
        <taxon>Metazoa</taxon>
        <taxon>Ecdysozoa</taxon>
        <taxon>Arthropoda</taxon>
        <taxon>Chelicerata</taxon>
        <taxon>Arachnida</taxon>
        <taxon>Araneae</taxon>
        <taxon>Araneomorphae</taxon>
        <taxon>Entelegynae</taxon>
        <taxon>Araneoidea</taxon>
        <taxon>Nephilidae</taxon>
        <taxon>Nephila</taxon>
    </lineage>
</organism>
<protein>
    <submittedName>
        <fullName evidence="2">Uncharacterized protein</fullName>
    </submittedName>
</protein>
<gene>
    <name evidence="2" type="ORF">NPIL_302611</name>
</gene>
<accession>A0A8X6QF28</accession>
<evidence type="ECO:0000313" key="2">
    <source>
        <dbReference type="EMBL" id="GFU10895.1"/>
    </source>
</evidence>
<proteinExistence type="predicted"/>
<comment type="caution">
    <text evidence="2">The sequence shown here is derived from an EMBL/GenBank/DDBJ whole genome shotgun (WGS) entry which is preliminary data.</text>
</comment>
<dbReference type="Proteomes" id="UP000887013">
    <property type="component" value="Unassembled WGS sequence"/>
</dbReference>
<evidence type="ECO:0000313" key="3">
    <source>
        <dbReference type="Proteomes" id="UP000887013"/>
    </source>
</evidence>
<reference evidence="2" key="1">
    <citation type="submission" date="2020-08" db="EMBL/GenBank/DDBJ databases">
        <title>Multicomponent nature underlies the extraordinary mechanical properties of spider dragline silk.</title>
        <authorList>
            <person name="Kono N."/>
            <person name="Nakamura H."/>
            <person name="Mori M."/>
            <person name="Yoshida Y."/>
            <person name="Ohtoshi R."/>
            <person name="Malay A.D."/>
            <person name="Moran D.A.P."/>
            <person name="Tomita M."/>
            <person name="Numata K."/>
            <person name="Arakawa K."/>
        </authorList>
    </citation>
    <scope>NUCLEOTIDE SEQUENCE</scope>
</reference>
<name>A0A8X6QF28_NEPPI</name>
<dbReference type="AlphaFoldDB" id="A0A8X6QF28"/>
<evidence type="ECO:0000256" key="1">
    <source>
        <dbReference type="SAM" id="MobiDB-lite"/>
    </source>
</evidence>